<dbReference type="OrthoDB" id="6581217at2759"/>
<dbReference type="AlphaFoldDB" id="A0A6L2PTJ6"/>
<gene>
    <name evidence="1" type="ORF">Cfor_05487</name>
</gene>
<reference evidence="2" key="1">
    <citation type="submission" date="2020-01" db="EMBL/GenBank/DDBJ databases">
        <title>Draft genome sequence of the Termite Coptotermes fromosanus.</title>
        <authorList>
            <person name="Itakura S."/>
            <person name="Yosikawa Y."/>
            <person name="Umezawa K."/>
        </authorList>
    </citation>
    <scope>NUCLEOTIDE SEQUENCE [LARGE SCALE GENOMIC DNA]</scope>
</reference>
<proteinExistence type="predicted"/>
<dbReference type="EMBL" id="BLKM01008464">
    <property type="protein sequence ID" value="GFG33755.1"/>
    <property type="molecule type" value="Genomic_DNA"/>
</dbReference>
<accession>A0A6L2PTJ6</accession>
<organism evidence="1 2">
    <name type="scientific">Coptotermes formosanus</name>
    <name type="common">Formosan subterranean termite</name>
    <dbReference type="NCBI Taxonomy" id="36987"/>
    <lineage>
        <taxon>Eukaryota</taxon>
        <taxon>Metazoa</taxon>
        <taxon>Ecdysozoa</taxon>
        <taxon>Arthropoda</taxon>
        <taxon>Hexapoda</taxon>
        <taxon>Insecta</taxon>
        <taxon>Pterygota</taxon>
        <taxon>Neoptera</taxon>
        <taxon>Polyneoptera</taxon>
        <taxon>Dictyoptera</taxon>
        <taxon>Blattodea</taxon>
        <taxon>Blattoidea</taxon>
        <taxon>Termitoidae</taxon>
        <taxon>Rhinotermitidae</taxon>
        <taxon>Coptotermes</taxon>
    </lineage>
</organism>
<dbReference type="Proteomes" id="UP000502823">
    <property type="component" value="Unassembled WGS sequence"/>
</dbReference>
<protein>
    <submittedName>
        <fullName evidence="1">Uncharacterized protein</fullName>
    </submittedName>
</protein>
<sequence>METNYREEGINVSRNARWWPCTWACATVEMGNFVKIGAAMEMGNLEEGVQLWRWDLACVALLLDEEKKRRSKRNRIWVHEMLRKRKVEGEFATLYRELIDNEMKFYKYFRMSVQQFTILLSKVHCDLAKRNTTFTEAVTRKEKLAACLRLVAYFIS</sequence>
<comment type="caution">
    <text evidence="1">The sequence shown here is derived from an EMBL/GenBank/DDBJ whole genome shotgun (WGS) entry which is preliminary data.</text>
</comment>
<name>A0A6L2PTJ6_COPFO</name>
<evidence type="ECO:0000313" key="1">
    <source>
        <dbReference type="EMBL" id="GFG33755.1"/>
    </source>
</evidence>
<keyword evidence="2" id="KW-1185">Reference proteome</keyword>
<dbReference type="InParanoid" id="A0A6L2PTJ6"/>
<evidence type="ECO:0000313" key="2">
    <source>
        <dbReference type="Proteomes" id="UP000502823"/>
    </source>
</evidence>